<keyword evidence="8 14" id="KW-0456">Lyase</keyword>
<feature type="domain" description="Dihydroneopterin aldolase/epimerase" evidence="13">
    <location>
        <begin position="264"/>
        <end position="371"/>
    </location>
</feature>
<accession>A0AAC9K9E9</accession>
<dbReference type="EC" id="4.2.3.153" evidence="5"/>
<dbReference type="Gene3D" id="3.30.1130.10">
    <property type="match status" value="1"/>
</dbReference>
<dbReference type="InterPro" id="IPR006157">
    <property type="entry name" value="FolB_dom"/>
</dbReference>
<evidence type="ECO:0000256" key="1">
    <source>
        <dbReference type="ARBA" id="ARBA00001353"/>
    </source>
</evidence>
<evidence type="ECO:0000256" key="3">
    <source>
        <dbReference type="ARBA" id="ARBA00005013"/>
    </source>
</evidence>
<evidence type="ECO:0000256" key="2">
    <source>
        <dbReference type="ARBA" id="ARBA00003810"/>
    </source>
</evidence>
<dbReference type="Proteomes" id="UP000182373">
    <property type="component" value="Chromosome"/>
</dbReference>
<dbReference type="PANTHER" id="PTHR42844">
    <property type="entry name" value="DIHYDRONEOPTERIN ALDOLASE 1-RELATED"/>
    <property type="match status" value="1"/>
</dbReference>
<comment type="function">
    <text evidence="2">Catalyzes the formation of 4-(hydroxymethyl)-2-furancarboxaldehyde phosphate (4-HFC-P) from two molecules of glyceraldehyde-3-P (GA-3-P).</text>
</comment>
<dbReference type="Pfam" id="PF04476">
    <property type="entry name" value="4HFCP_synth"/>
    <property type="match status" value="1"/>
</dbReference>
<gene>
    <name evidence="14" type="ORF">GbCGDNIH9_0762</name>
</gene>
<dbReference type="InterPro" id="IPR043133">
    <property type="entry name" value="GTP-CH-I_C/QueF"/>
</dbReference>
<evidence type="ECO:0000256" key="9">
    <source>
        <dbReference type="ARBA" id="ARBA00023270"/>
    </source>
</evidence>
<evidence type="ECO:0000313" key="15">
    <source>
        <dbReference type="Proteomes" id="UP000182373"/>
    </source>
</evidence>
<evidence type="ECO:0000313" key="14">
    <source>
        <dbReference type="EMBL" id="APH54014.1"/>
    </source>
</evidence>
<dbReference type="GO" id="GO:0046656">
    <property type="term" value="P:folic acid biosynthetic process"/>
    <property type="evidence" value="ECO:0007669"/>
    <property type="project" value="UniProtKB-KW"/>
</dbReference>
<evidence type="ECO:0000259" key="13">
    <source>
        <dbReference type="SMART" id="SM00905"/>
    </source>
</evidence>
<dbReference type="GO" id="GO:0004150">
    <property type="term" value="F:dihydroneopterin aldolase activity"/>
    <property type="evidence" value="ECO:0007669"/>
    <property type="project" value="UniProtKB-EC"/>
</dbReference>
<proteinExistence type="inferred from homology"/>
<evidence type="ECO:0000256" key="5">
    <source>
        <dbReference type="ARBA" id="ARBA00012553"/>
    </source>
</evidence>
<comment type="pathway">
    <text evidence="3">Cofactor biosynthesis; tetrahydrofolate biosynthesis; 2-amino-4-hydroxy-6-hydroxymethyl-7,8-dihydropteridine diphosphate from 7,8-dihydroneopterin triphosphate: step 3/4.</text>
</comment>
<sequence length="392" mass="42044">MTRMLTSVTGPEEAEIALAGGADIIDLKDPSFGALGAVAPEVVRRTVDAVARWDAAHNHSGHKVSAVTGDLPMDPALIVQAVEAMVETGVHYVKIGFFEGDARKVLDALLPLSSRVRLVAVLFADRKPDLAILPALKDAGFYGAMLDTADKGAGGLLGHMKAPALLDFTRACRRLGLEPGLAGSLEEPDVPRLLLLAPAFLGFRRALTEGVRAGAVTLERVRTVRALIPRVAEPNGAGVVDYRVLATRGYTPDPQGDMSLADRIFVRDLVLPVRIGTYEREREKPQKVRFTVEVLVAHPRYQTDDMQNVFSYDVITDGIAMLVEHGHVGLVETLAERIAAFVIVHPRVMKATVTVEKLEVGTGIVGVTIERTRETAYSAAADTLFAYGGAAG</sequence>
<evidence type="ECO:0000256" key="12">
    <source>
        <dbReference type="ARBA" id="ARBA00047628"/>
    </source>
</evidence>
<dbReference type="InterPro" id="IPR007565">
    <property type="entry name" value="4HFCP_synth"/>
</dbReference>
<dbReference type="RefSeq" id="WP_072572165.1">
    <property type="nucleotide sequence ID" value="NZ_CP018191.1"/>
</dbReference>
<evidence type="ECO:0000256" key="6">
    <source>
        <dbReference type="ARBA" id="ARBA00013043"/>
    </source>
</evidence>
<dbReference type="SUPFAM" id="SSF55620">
    <property type="entry name" value="Tetrahydrobiopterin biosynthesis enzymes-like"/>
    <property type="match status" value="1"/>
</dbReference>
<evidence type="ECO:0000256" key="10">
    <source>
        <dbReference type="ARBA" id="ARBA00032523"/>
    </source>
</evidence>
<dbReference type="EMBL" id="CP018191">
    <property type="protein sequence ID" value="APH54014.1"/>
    <property type="molecule type" value="Genomic_DNA"/>
</dbReference>
<dbReference type="GO" id="GO:0005737">
    <property type="term" value="C:cytoplasm"/>
    <property type="evidence" value="ECO:0007669"/>
    <property type="project" value="TreeGrafter"/>
</dbReference>
<comment type="catalytic activity">
    <reaction evidence="1">
        <text>7,8-dihydroneopterin = 6-hydroxymethyl-7,8-dihydropterin + glycolaldehyde</text>
        <dbReference type="Rhea" id="RHEA:10540"/>
        <dbReference type="ChEBI" id="CHEBI:17001"/>
        <dbReference type="ChEBI" id="CHEBI:17071"/>
        <dbReference type="ChEBI" id="CHEBI:44841"/>
        <dbReference type="EC" id="4.1.2.25"/>
    </reaction>
</comment>
<keyword evidence="7" id="KW-0289">Folate biosynthesis</keyword>
<reference evidence="15" key="1">
    <citation type="submission" date="2016-11" db="EMBL/GenBank/DDBJ databases">
        <title>Comparative genomic and phenotypic analysis of Granulibacter bethesdensis clinical isolates from patients with chronic granulomatous disease.</title>
        <authorList>
            <person name="Zarember K.A."/>
            <person name="Porcella S.F."/>
            <person name="Chu J."/>
            <person name="Ding L."/>
            <person name="Dahlstrom E."/>
            <person name="Barbian K."/>
            <person name="Martens C."/>
            <person name="Sykora L."/>
            <person name="Kramer S."/>
            <person name="Pettinato A.M."/>
            <person name="Hong H."/>
            <person name="Wald G."/>
            <person name="Berg L.J."/>
            <person name="Rogge L.S."/>
            <person name="Greenberg D.E."/>
            <person name="Falcone E.L."/>
            <person name="Neves J.F."/>
            <person name="Simoes M.J."/>
            <person name="Casal M."/>
            <person name="Rodriguez-Lopez F.C."/>
            <person name="Zelazny A."/>
            <person name="Gallin J.I."/>
            <person name="Holland S.M."/>
        </authorList>
    </citation>
    <scope>NUCLEOTIDE SEQUENCE [LARGE SCALE GENOMIC DNA]</scope>
    <source>
        <strain evidence="15">NIH9.1</strain>
    </source>
</reference>
<name>A0AAC9K9E9_9PROT</name>
<evidence type="ECO:0000256" key="7">
    <source>
        <dbReference type="ARBA" id="ARBA00022909"/>
    </source>
</evidence>
<dbReference type="AlphaFoldDB" id="A0AAC9K9E9"/>
<dbReference type="EC" id="4.1.2.25" evidence="6"/>
<protein>
    <recommendedName>
        <fullName evidence="10">4-(hydroxymethyl)-2-furancarboxaldehyde-phosphate synthase</fullName>
        <ecNumber evidence="6">4.1.2.25</ecNumber>
        <ecNumber evidence="5">4.2.3.153</ecNumber>
    </recommendedName>
    <alternativeName>
        <fullName evidence="11">7,8-dihydroneopterin aldolase</fullName>
    </alternativeName>
</protein>
<dbReference type="NCBIfam" id="TIGR00526">
    <property type="entry name" value="folB_dom"/>
    <property type="match status" value="1"/>
</dbReference>
<comment type="catalytic activity">
    <reaction evidence="12">
        <text>2 D-glyceraldehyde 3-phosphate = 4-(hydroxymethyl)-2-furancarboxaldehyde phosphate + phosphate + 2 H2O</text>
        <dbReference type="Rhea" id="RHEA:43536"/>
        <dbReference type="ChEBI" id="CHEBI:15377"/>
        <dbReference type="ChEBI" id="CHEBI:43474"/>
        <dbReference type="ChEBI" id="CHEBI:59776"/>
        <dbReference type="ChEBI" id="CHEBI:83407"/>
        <dbReference type="EC" id="4.2.3.153"/>
    </reaction>
</comment>
<organism evidence="14 15">
    <name type="scientific">Granulibacter bethesdensis</name>
    <dbReference type="NCBI Taxonomy" id="364410"/>
    <lineage>
        <taxon>Bacteria</taxon>
        <taxon>Pseudomonadati</taxon>
        <taxon>Pseudomonadota</taxon>
        <taxon>Alphaproteobacteria</taxon>
        <taxon>Acetobacterales</taxon>
        <taxon>Acetobacteraceae</taxon>
        <taxon>Granulibacter</taxon>
    </lineage>
</organism>
<comment type="similarity">
    <text evidence="4">Belongs to the DHNA family.</text>
</comment>
<keyword evidence="9" id="KW-0704">Schiff base</keyword>
<evidence type="ECO:0000256" key="4">
    <source>
        <dbReference type="ARBA" id="ARBA00005708"/>
    </source>
</evidence>
<dbReference type="PANTHER" id="PTHR42844:SF1">
    <property type="entry name" value="DIHYDRONEOPTERIN ALDOLASE 1-RELATED"/>
    <property type="match status" value="1"/>
</dbReference>
<dbReference type="Pfam" id="PF02152">
    <property type="entry name" value="FolB"/>
    <property type="match status" value="1"/>
</dbReference>
<evidence type="ECO:0000256" key="8">
    <source>
        <dbReference type="ARBA" id="ARBA00023239"/>
    </source>
</evidence>
<dbReference type="SMART" id="SM00905">
    <property type="entry name" value="FolB"/>
    <property type="match status" value="1"/>
</dbReference>
<evidence type="ECO:0000256" key="11">
    <source>
        <dbReference type="ARBA" id="ARBA00032903"/>
    </source>
</evidence>
<dbReference type="InterPro" id="IPR006156">
    <property type="entry name" value="Dihydroneopterin_aldolase"/>
</dbReference>